<dbReference type="EMBL" id="CP000885">
    <property type="protein sequence ID" value="ABX40657.1"/>
    <property type="molecule type" value="Genomic_DNA"/>
</dbReference>
<dbReference type="GO" id="GO:0008270">
    <property type="term" value="F:zinc ion binding"/>
    <property type="evidence" value="ECO:0007669"/>
    <property type="project" value="InterPro"/>
</dbReference>
<dbReference type="AlphaFoldDB" id="A9KS26"/>
<dbReference type="OrthoDB" id="9802901at2"/>
<dbReference type="Gene3D" id="1.10.30.50">
    <property type="match status" value="1"/>
</dbReference>
<dbReference type="GO" id="GO:0004519">
    <property type="term" value="F:endonuclease activity"/>
    <property type="evidence" value="ECO:0007669"/>
    <property type="project" value="InterPro"/>
</dbReference>
<dbReference type="CDD" id="cd00085">
    <property type="entry name" value="HNHc"/>
    <property type="match status" value="1"/>
</dbReference>
<gene>
    <name evidence="2" type="ordered locus">Cphy_0270</name>
</gene>
<evidence type="ECO:0000259" key="1">
    <source>
        <dbReference type="Pfam" id="PF01844"/>
    </source>
</evidence>
<name>A9KS26_LACP7</name>
<protein>
    <recommendedName>
        <fullName evidence="1">HNH domain-containing protein</fullName>
    </recommendedName>
</protein>
<reference evidence="3" key="1">
    <citation type="submission" date="2007-11" db="EMBL/GenBank/DDBJ databases">
        <title>Complete genome sequence of Clostridium phytofermentans ISDg.</title>
        <authorList>
            <person name="Leschine S.B."/>
            <person name="Warnick T.A."/>
            <person name="Blanchard J.L."/>
            <person name="Schnell D.J."/>
            <person name="Petit E.L."/>
            <person name="LaTouf W.G."/>
            <person name="Copeland A."/>
            <person name="Lucas S."/>
            <person name="Lapidus A."/>
            <person name="Barry K."/>
            <person name="Glavina del Rio T."/>
            <person name="Dalin E."/>
            <person name="Tice H."/>
            <person name="Pitluck S."/>
            <person name="Kiss H."/>
            <person name="Brettin T."/>
            <person name="Bruce D."/>
            <person name="Detter J.C."/>
            <person name="Han C."/>
            <person name="Kuske C."/>
            <person name="Schmutz J."/>
            <person name="Larimer F."/>
            <person name="Land M."/>
            <person name="Hauser L."/>
            <person name="Kyrpides N."/>
            <person name="Kim E.A."/>
            <person name="Richardson P."/>
        </authorList>
    </citation>
    <scope>NUCLEOTIDE SEQUENCE [LARGE SCALE GENOMIC DNA]</scope>
    <source>
        <strain evidence="3">ATCC 700394 / DSM 18823 / ISDg</strain>
    </source>
</reference>
<dbReference type="STRING" id="357809.Cphy_0270"/>
<dbReference type="InterPro" id="IPR003615">
    <property type="entry name" value="HNH_nuc"/>
</dbReference>
<dbReference type="HOGENOM" id="CLU_1084647_0_0_9"/>
<feature type="domain" description="HNH" evidence="1">
    <location>
        <begin position="35"/>
        <end position="84"/>
    </location>
</feature>
<keyword evidence="3" id="KW-1185">Reference proteome</keyword>
<evidence type="ECO:0000313" key="2">
    <source>
        <dbReference type="EMBL" id="ABX40657.1"/>
    </source>
</evidence>
<dbReference type="InterPro" id="IPR002711">
    <property type="entry name" value="HNH"/>
</dbReference>
<proteinExistence type="predicted"/>
<dbReference type="Proteomes" id="UP000000370">
    <property type="component" value="Chromosome"/>
</dbReference>
<dbReference type="Pfam" id="PF01844">
    <property type="entry name" value="HNH"/>
    <property type="match status" value="1"/>
</dbReference>
<dbReference type="RefSeq" id="WP_012198300.1">
    <property type="nucleotide sequence ID" value="NC_010001.1"/>
</dbReference>
<sequence length="256" mass="30502">MNSSIMKKLKYNNKPTYNKPSGYREYLREISDYSCEYCTITESECSGATFNIDHFRPKAYFPQYFSTCENLRYTCPRCNSYKNDKWIETEKGCIRNCEQCNNKACHENISRFIDNLYEDPQEVLELDDYGVLKAISGSNPADYTIKFLRLNRAQLIKLRKIRRFIDLWNEELLAKRKEILLRNENLSLKIKRFDELKRHTFHSPKEECMLKIISTTLELLQIQIDQELVLINDQLEKIEVLQKNRKISDDSFLNMI</sequence>
<dbReference type="GO" id="GO:0003676">
    <property type="term" value="F:nucleic acid binding"/>
    <property type="evidence" value="ECO:0007669"/>
    <property type="project" value="InterPro"/>
</dbReference>
<accession>A9KS26</accession>
<evidence type="ECO:0000313" key="3">
    <source>
        <dbReference type="Proteomes" id="UP000000370"/>
    </source>
</evidence>
<dbReference type="KEGG" id="cpy:Cphy_0270"/>
<organism evidence="2 3">
    <name type="scientific">Lachnoclostridium phytofermentans (strain ATCC 700394 / DSM 18823 / ISDg)</name>
    <name type="common">Clostridium phytofermentans</name>
    <dbReference type="NCBI Taxonomy" id="357809"/>
    <lineage>
        <taxon>Bacteria</taxon>
        <taxon>Bacillati</taxon>
        <taxon>Bacillota</taxon>
        <taxon>Clostridia</taxon>
        <taxon>Lachnospirales</taxon>
        <taxon>Lachnospiraceae</taxon>
    </lineage>
</organism>